<feature type="chain" id="PRO_5045521940" evidence="4">
    <location>
        <begin position="23"/>
        <end position="544"/>
    </location>
</feature>
<dbReference type="PANTHER" id="PTHR10030:SF37">
    <property type="entry name" value="ALPHA-L-FUCOSIDASE-RELATED"/>
    <property type="match status" value="1"/>
</dbReference>
<reference evidence="6 7" key="1">
    <citation type="submission" date="2021-07" db="EMBL/GenBank/DDBJ databases">
        <title>Hymenobacter profundi sp. nov., isolated from deep-sea water.</title>
        <authorList>
            <person name="Kim M.K."/>
        </authorList>
    </citation>
    <scope>NUCLEOTIDE SEQUENCE [LARGE SCALE GENOMIC DNA]</scope>
    <source>
        <strain evidence="6 7">M2</strain>
    </source>
</reference>
<evidence type="ECO:0000256" key="3">
    <source>
        <dbReference type="ARBA" id="ARBA00023295"/>
    </source>
</evidence>
<dbReference type="EMBL" id="JAHWGL010000019">
    <property type="protein sequence ID" value="MBW3128339.1"/>
    <property type="molecule type" value="Genomic_DNA"/>
</dbReference>
<protein>
    <submittedName>
        <fullName evidence="6">Alpha-L-fucosidase</fullName>
    </submittedName>
</protein>
<keyword evidence="2" id="KW-0378">Hydrolase</keyword>
<name>A0ABS6X060_9BACT</name>
<sequence>MNRILRTSLLFFLLFGGHIALAQNDVVNDDEKSSYNLNKPEREQWLKNTAAGLFIHFSVDAQLGVVISHSLVGASDEYADRFFNELPKTFNPSQFDPYQIAVLAKLAGMKYIVFTTKHHAGFCMWDTKTTDFNITKTPYKKDLLKEFVTATRAAGLDVGFYFSPEDFYFLHANHLPISRDNVKMDAALAKKYEDYNRRQCEELMTNYGKIDVFFIDGEPKEVVKETCWRLQPNILITRGAIKTPEQTLPGTPITQPWLSPITIGTAWQYQPTNERYKSGTQLIDLLIEARSKGGSLLLNVGPKPNGALPQEQEDRLREMAAWYFLNHEAIDSTRAWVVNKENNVLFTAKGDALYAIVTDVADWKEGERRTFTLHSVKAQPNTAVSVLGQNSKIMEYKPNLDVSARHKQTTNGLEVSVVKAQRIYDDHRWPNAVVIKLDHVAPAMAEAVTVETGTAKPGTAGTALSGRLYNYKGKQVTRARFAYRAYRGRVETLYADPWKYSDWVKVGPDGRFTGTLKSTKGAIEYKAVAEQTGVAVEGDTKLVN</sequence>
<proteinExistence type="predicted"/>
<evidence type="ECO:0000256" key="1">
    <source>
        <dbReference type="ARBA" id="ARBA00022729"/>
    </source>
</evidence>
<dbReference type="PANTHER" id="PTHR10030">
    <property type="entry name" value="ALPHA-L-FUCOSIDASE"/>
    <property type="match status" value="1"/>
</dbReference>
<evidence type="ECO:0000259" key="5">
    <source>
        <dbReference type="Pfam" id="PF01120"/>
    </source>
</evidence>
<keyword evidence="7" id="KW-1185">Reference proteome</keyword>
<evidence type="ECO:0000256" key="4">
    <source>
        <dbReference type="SAM" id="SignalP"/>
    </source>
</evidence>
<keyword evidence="3" id="KW-0326">Glycosidase</keyword>
<dbReference type="InterPro" id="IPR000933">
    <property type="entry name" value="Glyco_hydro_29"/>
</dbReference>
<dbReference type="InterPro" id="IPR057739">
    <property type="entry name" value="Glyco_hydro_29_N"/>
</dbReference>
<gene>
    <name evidence="6" type="ORF">KYK14_07240</name>
</gene>
<feature type="signal peptide" evidence="4">
    <location>
        <begin position="1"/>
        <end position="22"/>
    </location>
</feature>
<accession>A0ABS6X060</accession>
<evidence type="ECO:0000313" key="6">
    <source>
        <dbReference type="EMBL" id="MBW3128339.1"/>
    </source>
</evidence>
<evidence type="ECO:0000313" key="7">
    <source>
        <dbReference type="Proteomes" id="UP000826188"/>
    </source>
</evidence>
<dbReference type="RefSeq" id="WP_219158113.1">
    <property type="nucleotide sequence ID" value="NZ_JAHWGL010000019.1"/>
</dbReference>
<dbReference type="SMART" id="SM00812">
    <property type="entry name" value="Alpha_L_fucos"/>
    <property type="match status" value="1"/>
</dbReference>
<feature type="domain" description="Glycoside hydrolase family 29 N-terminal" evidence="5">
    <location>
        <begin position="31"/>
        <end position="326"/>
    </location>
</feature>
<keyword evidence="1 4" id="KW-0732">Signal</keyword>
<dbReference type="Pfam" id="PF01120">
    <property type="entry name" value="Alpha_L_fucos"/>
    <property type="match status" value="1"/>
</dbReference>
<dbReference type="Proteomes" id="UP000826188">
    <property type="component" value="Unassembled WGS sequence"/>
</dbReference>
<evidence type="ECO:0000256" key="2">
    <source>
        <dbReference type="ARBA" id="ARBA00022801"/>
    </source>
</evidence>
<organism evidence="6 7">
    <name type="scientific">Hymenobacter profundi</name>
    <dbReference type="NCBI Taxonomy" id="1982110"/>
    <lineage>
        <taxon>Bacteria</taxon>
        <taxon>Pseudomonadati</taxon>
        <taxon>Bacteroidota</taxon>
        <taxon>Cytophagia</taxon>
        <taxon>Cytophagales</taxon>
        <taxon>Hymenobacteraceae</taxon>
        <taxon>Hymenobacter</taxon>
    </lineage>
</organism>
<comment type="caution">
    <text evidence="6">The sequence shown here is derived from an EMBL/GenBank/DDBJ whole genome shotgun (WGS) entry which is preliminary data.</text>
</comment>